<keyword evidence="8" id="KW-0472">Membrane</keyword>
<dbReference type="Pfam" id="PF04716">
    <property type="entry name" value="ETC_C1_NDUFA5"/>
    <property type="match status" value="1"/>
</dbReference>
<dbReference type="PANTHER" id="PTHR12653:SF0">
    <property type="entry name" value="NADH DEHYDROGENASE [UBIQUINONE] 1 ALPHA SUBCOMPLEX SUBUNIT 5"/>
    <property type="match status" value="1"/>
</dbReference>
<evidence type="ECO:0000256" key="4">
    <source>
        <dbReference type="ARBA" id="ARBA00022660"/>
    </source>
</evidence>
<evidence type="ECO:0000256" key="7">
    <source>
        <dbReference type="ARBA" id="ARBA00023128"/>
    </source>
</evidence>
<dbReference type="GO" id="GO:0022904">
    <property type="term" value="P:respiratory electron transport chain"/>
    <property type="evidence" value="ECO:0007669"/>
    <property type="project" value="InterPro"/>
</dbReference>
<organism evidence="10">
    <name type="scientific">Odontella aurita</name>
    <dbReference type="NCBI Taxonomy" id="265563"/>
    <lineage>
        <taxon>Eukaryota</taxon>
        <taxon>Sar</taxon>
        <taxon>Stramenopiles</taxon>
        <taxon>Ochrophyta</taxon>
        <taxon>Bacillariophyta</taxon>
        <taxon>Mediophyceae</taxon>
        <taxon>Biddulphiophycidae</taxon>
        <taxon>Eupodiscales</taxon>
        <taxon>Odontellaceae</taxon>
        <taxon>Odontella</taxon>
    </lineage>
</organism>
<proteinExistence type="inferred from homology"/>
<feature type="region of interest" description="Disordered" evidence="9">
    <location>
        <begin position="106"/>
        <end position="137"/>
    </location>
</feature>
<dbReference type="EMBL" id="HBKQ01037211">
    <property type="protein sequence ID" value="CAE2258892.1"/>
    <property type="molecule type" value="Transcribed_RNA"/>
</dbReference>
<evidence type="ECO:0000256" key="8">
    <source>
        <dbReference type="ARBA" id="ARBA00023136"/>
    </source>
</evidence>
<evidence type="ECO:0000256" key="5">
    <source>
        <dbReference type="ARBA" id="ARBA00022792"/>
    </source>
</evidence>
<keyword evidence="3" id="KW-0813">Transport</keyword>
<dbReference type="AlphaFoldDB" id="A0A7S4JC28"/>
<feature type="compositionally biased region" description="Basic and acidic residues" evidence="9">
    <location>
        <begin position="123"/>
        <end position="137"/>
    </location>
</feature>
<evidence type="ECO:0008006" key="11">
    <source>
        <dbReference type="Google" id="ProtNLM"/>
    </source>
</evidence>
<dbReference type="PANTHER" id="PTHR12653">
    <property type="entry name" value="NADH-UBIQUINONE OXIDOREDUCTASE 13 KD-B SUBUNIT"/>
    <property type="match status" value="1"/>
</dbReference>
<comment type="subcellular location">
    <subcellularLocation>
        <location evidence="1">Mitochondrion inner membrane</location>
        <topology evidence="1">Peripheral membrane protein</topology>
        <orientation evidence="1">Matrix side</orientation>
    </subcellularLocation>
</comment>
<sequence>MSPQVGVPVDHDAVPKIIVKYQALLDKMAASDMPPEAEYRQVIEKISRYRIKAAQENLDDPEKVEELCNCGQVEELVEQADDEMMVLDMYLKERWWEYVKDVPIEYDPASPGDDQDGVDWEVPPEKNEEAKAAEAKK</sequence>
<evidence type="ECO:0000313" key="10">
    <source>
        <dbReference type="EMBL" id="CAE2258892.1"/>
    </source>
</evidence>
<dbReference type="InterPro" id="IPR006806">
    <property type="entry name" value="NDUFA5"/>
</dbReference>
<keyword evidence="4" id="KW-0679">Respiratory chain</keyword>
<protein>
    <recommendedName>
        <fullName evidence="11">NADH dehydrogenase [ubiquinone] 1 alpha subcomplex subunit 5</fullName>
    </recommendedName>
</protein>
<accession>A0A7S4JC28</accession>
<evidence type="ECO:0000256" key="9">
    <source>
        <dbReference type="SAM" id="MobiDB-lite"/>
    </source>
</evidence>
<keyword evidence="5" id="KW-0999">Mitochondrion inner membrane</keyword>
<comment type="similarity">
    <text evidence="2">Belongs to the complex I NDUFA5 subunit family.</text>
</comment>
<name>A0A7S4JC28_9STRA</name>
<evidence type="ECO:0000256" key="3">
    <source>
        <dbReference type="ARBA" id="ARBA00022448"/>
    </source>
</evidence>
<keyword evidence="7" id="KW-0496">Mitochondrion</keyword>
<evidence type="ECO:0000256" key="2">
    <source>
        <dbReference type="ARBA" id="ARBA00010261"/>
    </source>
</evidence>
<dbReference type="GO" id="GO:0005743">
    <property type="term" value="C:mitochondrial inner membrane"/>
    <property type="evidence" value="ECO:0007669"/>
    <property type="project" value="UniProtKB-SubCell"/>
</dbReference>
<evidence type="ECO:0000256" key="6">
    <source>
        <dbReference type="ARBA" id="ARBA00022982"/>
    </source>
</evidence>
<keyword evidence="6" id="KW-0249">Electron transport</keyword>
<gene>
    <name evidence="10" type="ORF">OAUR00152_LOCUS25679</name>
</gene>
<evidence type="ECO:0000256" key="1">
    <source>
        <dbReference type="ARBA" id="ARBA00004443"/>
    </source>
</evidence>
<reference evidence="10" key="1">
    <citation type="submission" date="2021-01" db="EMBL/GenBank/DDBJ databases">
        <authorList>
            <person name="Corre E."/>
            <person name="Pelletier E."/>
            <person name="Niang G."/>
            <person name="Scheremetjew M."/>
            <person name="Finn R."/>
            <person name="Kale V."/>
            <person name="Holt S."/>
            <person name="Cochrane G."/>
            <person name="Meng A."/>
            <person name="Brown T."/>
            <person name="Cohen L."/>
        </authorList>
    </citation>
    <scope>NUCLEOTIDE SEQUENCE</scope>
    <source>
        <strain evidence="10">Isolate 1302-5</strain>
    </source>
</reference>